<reference evidence="2" key="1">
    <citation type="submission" date="2021-02" db="EMBL/GenBank/DDBJ databases">
        <authorList>
            <person name="Dougan E. K."/>
            <person name="Rhodes N."/>
            <person name="Thang M."/>
            <person name="Chan C."/>
        </authorList>
    </citation>
    <scope>NUCLEOTIDE SEQUENCE</scope>
</reference>
<gene>
    <name evidence="2" type="ORF">PGLA1383_LOCUS3422</name>
    <name evidence="3" type="ORF">PGLA2088_LOCUS10319</name>
</gene>
<feature type="compositionally biased region" description="Low complexity" evidence="1">
    <location>
        <begin position="28"/>
        <end position="40"/>
    </location>
</feature>
<accession>A0A813DAC2</accession>
<comment type="caution">
    <text evidence="2">The sequence shown here is derived from an EMBL/GenBank/DDBJ whole genome shotgun (WGS) entry which is preliminary data.</text>
</comment>
<name>A0A813DAC2_POLGL</name>
<sequence>MSWQPELPEQSIPVVNTFIHFRASNSLVSRSSALRRAATAPVEDQTSDAEQSGTCSRAAGRAATAPAEDQTSGAERGGTCGGPDAEVGPEMDKVRTMTTKNSEDKEVDDSAESGVRSETAWKRPSYGRIKTFDPFEGPSSCQSFNNSGGGTASPEEEALLHSLLHSLEGGTASSAGQLPAASAAYWPDPVAYCQQQMGPPSPLQGPVMAAPATQMPELLMANMLACLSGSPPSWHRHEQSAAANPQDRPVLLGRTPLQIAPLAPLQPGALLSEVMPNGKERVRWSVDARKLESHDTKVLSPEFSIELPGHGQQPFRLMVFATETTGRGGASFRKAGGRGRLALKCEASSLVGSNSACFRAFVGQRREPTQRPIWHNFSEHSCCNLQRGDQDWNFKAATDKDLNRFEVCLEVVEHAVAALP</sequence>
<evidence type="ECO:0000313" key="3">
    <source>
        <dbReference type="EMBL" id="CAE8653316.1"/>
    </source>
</evidence>
<evidence type="ECO:0000256" key="1">
    <source>
        <dbReference type="SAM" id="MobiDB-lite"/>
    </source>
</evidence>
<dbReference type="Proteomes" id="UP000626109">
    <property type="component" value="Unassembled WGS sequence"/>
</dbReference>
<evidence type="ECO:0000313" key="4">
    <source>
        <dbReference type="Proteomes" id="UP000654075"/>
    </source>
</evidence>
<feature type="region of interest" description="Disordered" evidence="1">
    <location>
        <begin position="28"/>
        <end position="119"/>
    </location>
</feature>
<dbReference type="Proteomes" id="UP000654075">
    <property type="component" value="Unassembled WGS sequence"/>
</dbReference>
<protein>
    <submittedName>
        <fullName evidence="2">Uncharacterized protein</fullName>
    </submittedName>
</protein>
<keyword evidence="4" id="KW-1185">Reference proteome</keyword>
<dbReference type="AlphaFoldDB" id="A0A813DAC2"/>
<dbReference type="EMBL" id="CAJNNV010001197">
    <property type="protein sequence ID" value="CAE8584487.1"/>
    <property type="molecule type" value="Genomic_DNA"/>
</dbReference>
<evidence type="ECO:0000313" key="2">
    <source>
        <dbReference type="EMBL" id="CAE8584487.1"/>
    </source>
</evidence>
<dbReference type="EMBL" id="CAJNNW010011591">
    <property type="protein sequence ID" value="CAE8653316.1"/>
    <property type="molecule type" value="Genomic_DNA"/>
</dbReference>
<dbReference type="OMA" id="WEQQLMM"/>
<proteinExistence type="predicted"/>
<feature type="compositionally biased region" description="Low complexity" evidence="1">
    <location>
        <begin position="52"/>
        <end position="67"/>
    </location>
</feature>
<organism evidence="2 4">
    <name type="scientific">Polarella glacialis</name>
    <name type="common">Dinoflagellate</name>
    <dbReference type="NCBI Taxonomy" id="89957"/>
    <lineage>
        <taxon>Eukaryota</taxon>
        <taxon>Sar</taxon>
        <taxon>Alveolata</taxon>
        <taxon>Dinophyceae</taxon>
        <taxon>Suessiales</taxon>
        <taxon>Suessiaceae</taxon>
        <taxon>Polarella</taxon>
    </lineage>
</organism>